<reference evidence="3" key="1">
    <citation type="submission" date="2016-11" db="EMBL/GenBank/DDBJ databases">
        <title>The genome of Nicotiana attenuata.</title>
        <authorList>
            <person name="Xu S."/>
            <person name="Brockmoeller T."/>
            <person name="Gaquerel E."/>
            <person name="Navarro A."/>
            <person name="Kuhl H."/>
            <person name="Gase K."/>
            <person name="Ling Z."/>
            <person name="Zhou W."/>
            <person name="Kreitzer C."/>
            <person name="Stanke M."/>
            <person name="Tang H."/>
            <person name="Lyons E."/>
            <person name="Pandey P."/>
            <person name="Pandey S.P."/>
            <person name="Timmermann B."/>
            <person name="Baldwin I.T."/>
        </authorList>
    </citation>
    <scope>NUCLEOTIDE SEQUENCE [LARGE SCALE GENOMIC DNA]</scope>
    <source>
        <strain evidence="3">UT</strain>
    </source>
</reference>
<feature type="region of interest" description="Disordered" evidence="1">
    <location>
        <begin position="48"/>
        <end position="106"/>
    </location>
</feature>
<gene>
    <name evidence="3" type="ORF">A4A49_52948</name>
</gene>
<feature type="compositionally biased region" description="Polar residues" evidence="1">
    <location>
        <begin position="60"/>
        <end position="78"/>
    </location>
</feature>
<evidence type="ECO:0000256" key="2">
    <source>
        <dbReference type="SAM" id="SignalP"/>
    </source>
</evidence>
<feature type="chain" id="PRO_5016450796" evidence="2">
    <location>
        <begin position="30"/>
        <end position="106"/>
    </location>
</feature>
<dbReference type="PANTHER" id="PTHR33592:SF3">
    <property type="entry name" value="TRANSMEMBRANE PROTEIN"/>
    <property type="match status" value="1"/>
</dbReference>
<dbReference type="AlphaFoldDB" id="A0A314KGJ9"/>
<organism evidence="3 4">
    <name type="scientific">Nicotiana attenuata</name>
    <name type="common">Coyote tobacco</name>
    <dbReference type="NCBI Taxonomy" id="49451"/>
    <lineage>
        <taxon>Eukaryota</taxon>
        <taxon>Viridiplantae</taxon>
        <taxon>Streptophyta</taxon>
        <taxon>Embryophyta</taxon>
        <taxon>Tracheophyta</taxon>
        <taxon>Spermatophyta</taxon>
        <taxon>Magnoliopsida</taxon>
        <taxon>eudicotyledons</taxon>
        <taxon>Gunneridae</taxon>
        <taxon>Pentapetalae</taxon>
        <taxon>asterids</taxon>
        <taxon>lamiids</taxon>
        <taxon>Solanales</taxon>
        <taxon>Solanaceae</taxon>
        <taxon>Nicotianoideae</taxon>
        <taxon>Nicotianeae</taxon>
        <taxon>Nicotiana</taxon>
    </lineage>
</organism>
<protein>
    <submittedName>
        <fullName evidence="3">Uncharacterized protein</fullName>
    </submittedName>
</protein>
<comment type="caution">
    <text evidence="3">The sequence shown here is derived from an EMBL/GenBank/DDBJ whole genome shotgun (WGS) entry which is preliminary data.</text>
</comment>
<feature type="compositionally biased region" description="Polar residues" evidence="1">
    <location>
        <begin position="94"/>
        <end position="106"/>
    </location>
</feature>
<evidence type="ECO:0000313" key="3">
    <source>
        <dbReference type="EMBL" id="OIT28465.1"/>
    </source>
</evidence>
<keyword evidence="2" id="KW-0732">Signal</keyword>
<name>A0A314KGJ9_NICAT</name>
<dbReference type="Gramene" id="OIT28465">
    <property type="protein sequence ID" value="OIT28465"/>
    <property type="gene ID" value="A4A49_52948"/>
</dbReference>
<proteinExistence type="predicted"/>
<accession>A0A314KGJ9</accession>
<feature type="signal peptide" evidence="2">
    <location>
        <begin position="1"/>
        <end position="29"/>
    </location>
</feature>
<sequence>MKTQTNKFSAPVRMIIILVLVFFTICSQTSEVAGRVIRYDEHLLLSSLQKRPPVRPPRSNPGTGARTTSTDITSQITERNFAGRKEVTHPPPTSNDEYSQLQLANK</sequence>
<dbReference type="Proteomes" id="UP000187609">
    <property type="component" value="Unassembled WGS sequence"/>
</dbReference>
<dbReference type="EMBL" id="MJEQ01002057">
    <property type="protein sequence ID" value="OIT28465.1"/>
    <property type="molecule type" value="Genomic_DNA"/>
</dbReference>
<evidence type="ECO:0000256" key="1">
    <source>
        <dbReference type="SAM" id="MobiDB-lite"/>
    </source>
</evidence>
<dbReference type="PANTHER" id="PTHR33592">
    <property type="entry name" value="TRANSMEMBRANE PROTEIN"/>
    <property type="match status" value="1"/>
</dbReference>
<evidence type="ECO:0000313" key="4">
    <source>
        <dbReference type="Proteomes" id="UP000187609"/>
    </source>
</evidence>
<keyword evidence="4" id="KW-1185">Reference proteome</keyword>